<dbReference type="Pfam" id="PF19494">
    <property type="entry name" value="DUF6029"/>
    <property type="match status" value="2"/>
</dbReference>
<sequence>MLKKILIILFPYLLLAQNNPFQFFDLDFWNYNAGITLNFGDSYDDFTYMENRMDLNFFKGNFTGWLQYEYSDPPELGFPIKDLRKYRLEYGSGPWSLKLGDIYEVWGRGLILAQLDDQGIDFDNSSRGYLLNYKLENISVTQMSGRTKNAQLGSDLRYPEFEFTHDMDATNIEFDVYPFNFGLSFLQSNELHQLKPFGVMDTADVNHRLHGGYISWFGSIADLFVEYVDKQSKLRTYDTNFSGDEVESLSPLKKGSAVYLNTNLYLGMWSLFFEYKRYSFDRLSPVDTDYIINNYGNRIDYQVMPILFREQNHSFLGRAAHQTNANDERGIQFELSGGLPNGFQTVTQYSHLSRNDTWTSFSPIEWENNSVGGFMPANSLNALPYKEFYTEINGYLMDNKLYFKTAYGQNTEINKINRFFDGYAETIKENWAYTDSIWYGDSWFYLDSQIVSIDSLSYDIETKLYQKSKSFTLPIELTYSLNNGYSVGISYAYQQRYKKNIKKGNAGGFYNYSDSSWVLNDIDEPSTYIEQTTSNYPNETPFQINRMISLSMGKASKWAITLNYDWTNVQEIVTLDPNYNPLEALIYGDIEYFKGNRDKNSPPSFTQNKWVSMELSYNLSSTQRISFLYGSIQGGLVCSNGICRILQPFNDGLKLSYSAIF</sequence>
<name>A0A381RR79_9ZZZZ</name>
<protein>
    <submittedName>
        <fullName evidence="1">Uncharacterized protein</fullName>
    </submittedName>
</protein>
<dbReference type="InterPro" id="IPR046070">
    <property type="entry name" value="DUF6029"/>
</dbReference>
<accession>A0A381RR79</accession>
<dbReference type="AlphaFoldDB" id="A0A381RR79"/>
<dbReference type="EMBL" id="UINC01002174">
    <property type="protein sequence ID" value="SUZ93754.1"/>
    <property type="molecule type" value="Genomic_DNA"/>
</dbReference>
<reference evidence="1" key="1">
    <citation type="submission" date="2018-05" db="EMBL/GenBank/DDBJ databases">
        <authorList>
            <person name="Lanie J.A."/>
            <person name="Ng W.-L."/>
            <person name="Kazmierczak K.M."/>
            <person name="Andrzejewski T.M."/>
            <person name="Davidsen T.M."/>
            <person name="Wayne K.J."/>
            <person name="Tettelin H."/>
            <person name="Glass J.I."/>
            <person name="Rusch D."/>
            <person name="Podicherti R."/>
            <person name="Tsui H.-C.T."/>
            <person name="Winkler M.E."/>
        </authorList>
    </citation>
    <scope>NUCLEOTIDE SEQUENCE</scope>
</reference>
<evidence type="ECO:0000313" key="1">
    <source>
        <dbReference type="EMBL" id="SUZ93754.1"/>
    </source>
</evidence>
<proteinExistence type="predicted"/>
<gene>
    <name evidence="1" type="ORF">METZ01_LOCUS46608</name>
</gene>
<organism evidence="1">
    <name type="scientific">marine metagenome</name>
    <dbReference type="NCBI Taxonomy" id="408172"/>
    <lineage>
        <taxon>unclassified sequences</taxon>
        <taxon>metagenomes</taxon>
        <taxon>ecological metagenomes</taxon>
    </lineage>
</organism>